<dbReference type="InterPro" id="IPR000086">
    <property type="entry name" value="NUDIX_hydrolase_dom"/>
</dbReference>
<proteinExistence type="predicted"/>
<dbReference type="NCBIfam" id="NF007980">
    <property type="entry name" value="PRK10707.1"/>
    <property type="match status" value="1"/>
</dbReference>
<protein>
    <submittedName>
        <fullName evidence="8">CoA pyrophosphatase</fullName>
    </submittedName>
</protein>
<keyword evidence="4" id="KW-0378">Hydrolase</keyword>
<dbReference type="GO" id="GO:0010945">
    <property type="term" value="F:coenzyme A diphosphatase activity"/>
    <property type="evidence" value="ECO:0007669"/>
    <property type="project" value="InterPro"/>
</dbReference>
<keyword evidence="5" id="KW-0460">Magnesium</keyword>
<dbReference type="SUPFAM" id="SSF55811">
    <property type="entry name" value="Nudix"/>
    <property type="match status" value="1"/>
</dbReference>
<reference evidence="8" key="1">
    <citation type="submission" date="2023-01" db="EMBL/GenBank/DDBJ databases">
        <title>The genome sequence of Kordiimonadaceae bacterium 6D33.</title>
        <authorList>
            <person name="Liu Y."/>
        </authorList>
    </citation>
    <scope>NUCLEOTIDE SEQUENCE</scope>
    <source>
        <strain evidence="8">6D33</strain>
    </source>
</reference>
<evidence type="ECO:0000259" key="7">
    <source>
        <dbReference type="PROSITE" id="PS51462"/>
    </source>
</evidence>
<evidence type="ECO:0000256" key="1">
    <source>
        <dbReference type="ARBA" id="ARBA00001936"/>
    </source>
</evidence>
<name>A0AAE9XVE7_9PROT</name>
<keyword evidence="6" id="KW-0464">Manganese</keyword>
<keyword evidence="3" id="KW-0479">Metal-binding</keyword>
<dbReference type="KEGG" id="gso:PH603_13780"/>
<evidence type="ECO:0000313" key="8">
    <source>
        <dbReference type="EMBL" id="WCL53604.1"/>
    </source>
</evidence>
<evidence type="ECO:0000256" key="4">
    <source>
        <dbReference type="ARBA" id="ARBA00022801"/>
    </source>
</evidence>
<evidence type="ECO:0000256" key="3">
    <source>
        <dbReference type="ARBA" id="ARBA00022723"/>
    </source>
</evidence>
<accession>A0AAE9XVE7</accession>
<feature type="domain" description="Nudix hydrolase" evidence="7">
    <location>
        <begin position="40"/>
        <end position="171"/>
    </location>
</feature>
<dbReference type="InterPro" id="IPR015797">
    <property type="entry name" value="NUDIX_hydrolase-like_dom_sf"/>
</dbReference>
<evidence type="ECO:0000256" key="6">
    <source>
        <dbReference type="ARBA" id="ARBA00023211"/>
    </source>
</evidence>
<dbReference type="CDD" id="cd03426">
    <property type="entry name" value="NUDIX_CoAse_Nudt7"/>
    <property type="match status" value="1"/>
</dbReference>
<dbReference type="RefSeq" id="WP_289503116.1">
    <property type="nucleotide sequence ID" value="NZ_CP116805.1"/>
</dbReference>
<dbReference type="GO" id="GO:0046872">
    <property type="term" value="F:metal ion binding"/>
    <property type="evidence" value="ECO:0007669"/>
    <property type="project" value="UniProtKB-KW"/>
</dbReference>
<comment type="cofactor">
    <cofactor evidence="1">
        <name>Mn(2+)</name>
        <dbReference type="ChEBI" id="CHEBI:29035"/>
    </cofactor>
</comment>
<evidence type="ECO:0000256" key="5">
    <source>
        <dbReference type="ARBA" id="ARBA00022842"/>
    </source>
</evidence>
<dbReference type="PROSITE" id="PS51462">
    <property type="entry name" value="NUDIX"/>
    <property type="match status" value="1"/>
</dbReference>
<sequence length="219" mass="23864">MRDWLDRALAPGNSAARGLRGDGDLDRSDPVAVSALAGKPLRPAAVLIPIIERSEPTVLLTKRHGGLRAHGGQVSFPGGRIDDTDAGPLAAALRETQEEVGIGPHYVDVRGHLDTYCTVTGFQISPFVGIVQDGFHLVRAEDEVDEIFEVPLAHLLDPRNHQRQSAEFRGRTRHFYVIPHEKHYIWGATAGMIVNLADLMRATADTKDPAAFLKRSLAG</sequence>
<gene>
    <name evidence="8" type="ORF">PH603_13780</name>
</gene>
<dbReference type="Proteomes" id="UP001217500">
    <property type="component" value="Chromosome"/>
</dbReference>
<dbReference type="AlphaFoldDB" id="A0AAE9XVE7"/>
<dbReference type="Gene3D" id="3.90.79.10">
    <property type="entry name" value="Nucleoside Triphosphate Pyrophosphohydrolase"/>
    <property type="match status" value="1"/>
</dbReference>
<evidence type="ECO:0000313" key="9">
    <source>
        <dbReference type="Proteomes" id="UP001217500"/>
    </source>
</evidence>
<dbReference type="EMBL" id="CP116805">
    <property type="protein sequence ID" value="WCL53604.1"/>
    <property type="molecule type" value="Genomic_DNA"/>
</dbReference>
<dbReference type="InterPro" id="IPR045121">
    <property type="entry name" value="CoAse"/>
</dbReference>
<comment type="cofactor">
    <cofactor evidence="2">
        <name>Mg(2+)</name>
        <dbReference type="ChEBI" id="CHEBI:18420"/>
    </cofactor>
</comment>
<dbReference type="PANTHER" id="PTHR12992">
    <property type="entry name" value="NUDIX HYDROLASE"/>
    <property type="match status" value="1"/>
</dbReference>
<dbReference type="Pfam" id="PF00293">
    <property type="entry name" value="NUDIX"/>
    <property type="match status" value="1"/>
</dbReference>
<evidence type="ECO:0000256" key="2">
    <source>
        <dbReference type="ARBA" id="ARBA00001946"/>
    </source>
</evidence>
<keyword evidence="9" id="KW-1185">Reference proteome</keyword>
<dbReference type="PANTHER" id="PTHR12992:SF11">
    <property type="entry name" value="MITOCHONDRIAL COENZYME A DIPHOSPHATASE NUDT8"/>
    <property type="match status" value="1"/>
</dbReference>
<organism evidence="8 9">
    <name type="scientific">Gimibacter soli</name>
    <dbReference type="NCBI Taxonomy" id="3024400"/>
    <lineage>
        <taxon>Bacteria</taxon>
        <taxon>Pseudomonadati</taxon>
        <taxon>Pseudomonadota</taxon>
        <taxon>Alphaproteobacteria</taxon>
        <taxon>Kordiimonadales</taxon>
        <taxon>Temperatibacteraceae</taxon>
        <taxon>Gimibacter</taxon>
    </lineage>
</organism>